<keyword evidence="1" id="KW-0472">Membrane</keyword>
<evidence type="ECO:0000259" key="2">
    <source>
        <dbReference type="Pfam" id="PF01841"/>
    </source>
</evidence>
<keyword evidence="1" id="KW-0812">Transmembrane</keyword>
<evidence type="ECO:0000313" key="5">
    <source>
        <dbReference type="Proteomes" id="UP000199428"/>
    </source>
</evidence>
<evidence type="ECO:0000313" key="4">
    <source>
        <dbReference type="EMBL" id="SCZ80821.1"/>
    </source>
</evidence>
<evidence type="ECO:0000259" key="3">
    <source>
        <dbReference type="Pfam" id="PF16403"/>
    </source>
</evidence>
<proteinExistence type="predicted"/>
<dbReference type="EMBL" id="FMWK01000016">
    <property type="protein sequence ID" value="SCZ80821.1"/>
    <property type="molecule type" value="Genomic_DNA"/>
</dbReference>
<dbReference type="InterPro" id="IPR013783">
    <property type="entry name" value="Ig-like_fold"/>
</dbReference>
<dbReference type="AlphaFoldDB" id="A0A1G5S4Z0"/>
<feature type="domain" description="Pesticidal crystal protein Cry22Aa Ig-like" evidence="3">
    <location>
        <begin position="184"/>
        <end position="254"/>
    </location>
</feature>
<reference evidence="4 5" key="1">
    <citation type="submission" date="2016-10" db="EMBL/GenBank/DDBJ databases">
        <authorList>
            <person name="de Groot N.N."/>
        </authorList>
    </citation>
    <scope>NUCLEOTIDE SEQUENCE [LARGE SCALE GENOMIC DNA]</scope>
    <source>
        <strain evidence="4 5">DSM 10317</strain>
    </source>
</reference>
<protein>
    <submittedName>
        <fullName evidence="4">Ig-like domain (Group 3)</fullName>
    </submittedName>
</protein>
<name>A0A1G5S4Z0_PSEXY</name>
<gene>
    <name evidence="4" type="ORF">SAMN02910350_02491</name>
</gene>
<dbReference type="Gene3D" id="2.60.40.10">
    <property type="entry name" value="Immunoglobulins"/>
    <property type="match status" value="1"/>
</dbReference>
<dbReference type="Gene3D" id="2.60.40.3600">
    <property type="match status" value="1"/>
</dbReference>
<dbReference type="InterPro" id="IPR002931">
    <property type="entry name" value="Transglutaminase-like"/>
</dbReference>
<feature type="transmembrane region" description="Helical" evidence="1">
    <location>
        <begin position="7"/>
        <end position="28"/>
    </location>
</feature>
<dbReference type="InterPro" id="IPR032179">
    <property type="entry name" value="Cry22Aa_Ig-like"/>
</dbReference>
<dbReference type="Pfam" id="PF01841">
    <property type="entry name" value="Transglut_core"/>
    <property type="match status" value="1"/>
</dbReference>
<dbReference type="InterPro" id="IPR038765">
    <property type="entry name" value="Papain-like_cys_pep_sf"/>
</dbReference>
<feature type="domain" description="Transglutaminase-like" evidence="2">
    <location>
        <begin position="275"/>
        <end position="372"/>
    </location>
</feature>
<accession>A0A1G5S4Z0</accession>
<organism evidence="4 5">
    <name type="scientific">Pseudobutyrivibrio xylanivorans</name>
    <dbReference type="NCBI Taxonomy" id="185007"/>
    <lineage>
        <taxon>Bacteria</taxon>
        <taxon>Bacillati</taxon>
        <taxon>Bacillota</taxon>
        <taxon>Clostridia</taxon>
        <taxon>Lachnospirales</taxon>
        <taxon>Lachnospiraceae</taxon>
        <taxon>Pseudobutyrivibrio</taxon>
    </lineage>
</organism>
<evidence type="ECO:0000256" key="1">
    <source>
        <dbReference type="SAM" id="Phobius"/>
    </source>
</evidence>
<dbReference type="Pfam" id="PF16403">
    <property type="entry name" value="Bact_surface_Ig-like"/>
    <property type="match status" value="1"/>
</dbReference>
<dbReference type="RefSeq" id="WP_090163770.1">
    <property type="nucleotide sequence ID" value="NZ_FMWK01000016.1"/>
</dbReference>
<keyword evidence="1" id="KW-1133">Transmembrane helix</keyword>
<sequence>MKKKSIVILVIILLLIIISLGVGLFIFYNTKSDLVYSEVYVEAGTSDCDVTEFLKRGEPTAHFTKDSEFDPRVPGDYELKIAWEMPVFGTVTDKTILHVQDTVAPEVQLATDSVDMYVTAQAPSAADLVESVNDVTNCTIDFAEEYDFTKEGEFEASIVVTDEAGNQTVCTVPCKVIEDNTPPEIKGVEPLQFAQGDAVSFKKNIEVVDDKDENPTLEVDNSEVNVDKRGVYNLTYIARDAAGNETKKTTTVKIVSAKISEATEENVNALADAVLADIIKDGMDQKAQAKAVFNWVVNNITYSETAGIDDLYSAAYKGMYYHVGDCTVKQKTAEVLLNRLGIKNMEIEKIRDTRGHYWLLIDIGEGWYHYDPNLQLDGTLIFYWHDADLWAYSNAHKNTHNYDPSKYPTIQ</sequence>
<dbReference type="Proteomes" id="UP000199428">
    <property type="component" value="Unassembled WGS sequence"/>
</dbReference>
<dbReference type="SUPFAM" id="SSF54001">
    <property type="entry name" value="Cysteine proteinases"/>
    <property type="match status" value="1"/>
</dbReference>